<name>A0A345XNZ1_9ACTN</name>
<dbReference type="PROSITE" id="PS00622">
    <property type="entry name" value="HTH_LUXR_1"/>
    <property type="match status" value="1"/>
</dbReference>
<dbReference type="GO" id="GO:0005524">
    <property type="term" value="F:ATP binding"/>
    <property type="evidence" value="ECO:0007669"/>
    <property type="project" value="UniProtKB-KW"/>
</dbReference>
<evidence type="ECO:0000256" key="2">
    <source>
        <dbReference type="ARBA" id="ARBA00022840"/>
    </source>
</evidence>
<keyword evidence="2" id="KW-0067">ATP-binding</keyword>
<dbReference type="EMBL" id="CP031320">
    <property type="protein sequence ID" value="AXK33357.1"/>
    <property type="molecule type" value="Genomic_DNA"/>
</dbReference>
<dbReference type="CDD" id="cd06170">
    <property type="entry name" value="LuxR_C_like"/>
    <property type="match status" value="1"/>
</dbReference>
<dbReference type="GO" id="GO:0006355">
    <property type="term" value="P:regulation of DNA-templated transcription"/>
    <property type="evidence" value="ECO:0007669"/>
    <property type="project" value="InterPro"/>
</dbReference>
<protein>
    <submittedName>
        <fullName evidence="4">LuxR family transcriptional regulator</fullName>
    </submittedName>
</protein>
<dbReference type="Pfam" id="PF00196">
    <property type="entry name" value="GerE"/>
    <property type="match status" value="1"/>
</dbReference>
<dbReference type="SMART" id="SM00421">
    <property type="entry name" value="HTH_LUXR"/>
    <property type="match status" value="1"/>
</dbReference>
<dbReference type="InterPro" id="IPR016032">
    <property type="entry name" value="Sig_transdc_resp-reg_C-effctor"/>
</dbReference>
<gene>
    <name evidence="4" type="ORF">DVA86_12530</name>
</gene>
<dbReference type="Proteomes" id="UP000254425">
    <property type="component" value="Chromosome"/>
</dbReference>
<keyword evidence="5" id="KW-1185">Reference proteome</keyword>
<dbReference type="GO" id="GO:0003677">
    <property type="term" value="F:DNA binding"/>
    <property type="evidence" value="ECO:0007669"/>
    <property type="project" value="InterPro"/>
</dbReference>
<dbReference type="InterPro" id="IPR000792">
    <property type="entry name" value="Tscrpt_reg_LuxR_C"/>
</dbReference>
<dbReference type="SUPFAM" id="SSF46894">
    <property type="entry name" value="C-terminal effector domain of the bipartite response regulators"/>
    <property type="match status" value="1"/>
</dbReference>
<organism evidence="4 5">
    <name type="scientific">Streptomyces armeniacus</name>
    <dbReference type="NCBI Taxonomy" id="83291"/>
    <lineage>
        <taxon>Bacteria</taxon>
        <taxon>Bacillati</taxon>
        <taxon>Actinomycetota</taxon>
        <taxon>Actinomycetes</taxon>
        <taxon>Kitasatosporales</taxon>
        <taxon>Streptomycetaceae</taxon>
        <taxon>Streptomyces</taxon>
    </lineage>
</organism>
<reference evidence="4 5" key="1">
    <citation type="submission" date="2018-07" db="EMBL/GenBank/DDBJ databases">
        <title>Draft genome of the type strain Streptomyces armeniacus ATCC 15676.</title>
        <authorList>
            <person name="Labana P."/>
            <person name="Gosse J.T."/>
            <person name="Boddy C.N."/>
        </authorList>
    </citation>
    <scope>NUCLEOTIDE SEQUENCE [LARGE SCALE GENOMIC DNA]</scope>
    <source>
        <strain evidence="4 5">ATCC 15676</strain>
    </source>
</reference>
<evidence type="ECO:0000259" key="3">
    <source>
        <dbReference type="PROSITE" id="PS50043"/>
    </source>
</evidence>
<evidence type="ECO:0000256" key="1">
    <source>
        <dbReference type="ARBA" id="ARBA00022741"/>
    </source>
</evidence>
<accession>A0A345XNZ1</accession>
<dbReference type="InterPro" id="IPR041664">
    <property type="entry name" value="AAA_16"/>
</dbReference>
<proteinExistence type="predicted"/>
<dbReference type="GO" id="GO:0005737">
    <property type="term" value="C:cytoplasm"/>
    <property type="evidence" value="ECO:0007669"/>
    <property type="project" value="TreeGrafter"/>
</dbReference>
<keyword evidence="1" id="KW-0547">Nucleotide-binding</keyword>
<sequence length="973" mass="103560">MLVRARARGGSPGIRSEYIDHTGNLAACEGMCELRVCPISLVERAEEISCLEQLYAECAQGRGNIALISGPVAGGKTALLQRFADHVESVGGVFLKATASLAEYVLPLEVVGQLTAAAGLLAERGDVAAPPPGARAAAPPAVESVVQSVLGVSEETAEPDPRRLGRILFGLAERGPLVVGVDDVHYADPRSLQCLLYLARRLPSTRVLLVLTEEALLQREYPRFRAELFRQPHCHHLRLKPLSKSGVAALLAGYVGRFRSRQLATACHRISGGNPLLARALAEDHLNDATENGELTPGPAFSQAVATCLYRCEPAMLRTAKALAVVGDYASPEVLGEVVALDPEMTEQALSGLNAVGLLDGGGFRHPAVTAAVRQTTRAGENAALHGRAARILHGHGVSAARLAPHLVAAGRVSEPWGVPVLREAATEALAGDRIGFAVDCLSAAARAATDEDEQTAIRMALARAKWRVNPLAAARHLPELTAAARAGRMTPDDMATLIGLLVWHGSSDEATAVLELLDQRERAGTCAETVEGAELIRLWLGFAHAGQFGRVRPEVEAAEAAPAPGSRPTRAAALLSAVLTRGADEDTVTRAEQILQGARLDDATLLTEVATLSALMYADRLDEAGHWCDTLLREAGKRGALTWQAFFATVRADISVRQGRIAAAEEPAHLALSLISPGSWGVAIGAPIANMVLVTTALGRYDEAAAYLNMPVPEGAFQNVAGLRYLAARGRYYMAVDRPHAALDDFWTCGDLMRKWGADIPTVLPWRTDLAGACLALGKRDQARDLALEQLARLGAEYPSVRAQSLRVLARAGDAAKAPALLHEAVENLSSAGQGYELALTVAELSRAYHALRDETRARLQARRAYRIAEDCDMELPRGILPREIVGAALPFDGVGTPVDDPVNELSDAELRVAALASQGHTNRQIASKLFVTVSTVEQHLTRVYRKLNVSRRTDLPLELPVPGDESAAAGG</sequence>
<dbReference type="InterPro" id="IPR027417">
    <property type="entry name" value="P-loop_NTPase"/>
</dbReference>
<dbReference type="AlphaFoldDB" id="A0A345XNZ1"/>
<dbReference type="Pfam" id="PF13191">
    <property type="entry name" value="AAA_16"/>
    <property type="match status" value="1"/>
</dbReference>
<dbReference type="PRINTS" id="PR00038">
    <property type="entry name" value="HTHLUXR"/>
</dbReference>
<evidence type="ECO:0000313" key="5">
    <source>
        <dbReference type="Proteomes" id="UP000254425"/>
    </source>
</evidence>
<dbReference type="PANTHER" id="PTHR16305">
    <property type="entry name" value="TESTICULAR SOLUBLE ADENYLYL CYCLASE"/>
    <property type="match status" value="1"/>
</dbReference>
<dbReference type="SUPFAM" id="SSF52540">
    <property type="entry name" value="P-loop containing nucleoside triphosphate hydrolases"/>
    <property type="match status" value="1"/>
</dbReference>
<dbReference type="Gene3D" id="1.10.10.10">
    <property type="entry name" value="Winged helix-like DNA-binding domain superfamily/Winged helix DNA-binding domain"/>
    <property type="match status" value="1"/>
</dbReference>
<dbReference type="PROSITE" id="PS50043">
    <property type="entry name" value="HTH_LUXR_2"/>
    <property type="match status" value="1"/>
</dbReference>
<dbReference type="KEGG" id="sarm:DVA86_12530"/>
<evidence type="ECO:0000313" key="4">
    <source>
        <dbReference type="EMBL" id="AXK33357.1"/>
    </source>
</evidence>
<dbReference type="InterPro" id="IPR036388">
    <property type="entry name" value="WH-like_DNA-bd_sf"/>
</dbReference>
<feature type="domain" description="HTH luxR-type" evidence="3">
    <location>
        <begin position="900"/>
        <end position="965"/>
    </location>
</feature>
<dbReference type="PANTHER" id="PTHR16305:SF35">
    <property type="entry name" value="TRANSCRIPTIONAL ACTIVATOR DOMAIN"/>
    <property type="match status" value="1"/>
</dbReference>
<dbReference type="GO" id="GO:0004016">
    <property type="term" value="F:adenylate cyclase activity"/>
    <property type="evidence" value="ECO:0007669"/>
    <property type="project" value="TreeGrafter"/>
</dbReference>